<gene>
    <name evidence="1" type="ORF">HCB26_16820</name>
    <name evidence="2" type="ORF">HCB35_18090</name>
</gene>
<name>A0A7X0Z381_9LIST</name>
<proteinExistence type="predicted"/>
<accession>A0A7X0Z381</accession>
<dbReference type="EMBL" id="JAARZA010000017">
    <property type="protein sequence ID" value="MBC2242384.1"/>
    <property type="molecule type" value="Genomic_DNA"/>
</dbReference>
<evidence type="ECO:0000313" key="4">
    <source>
        <dbReference type="Proteomes" id="UP000553016"/>
    </source>
</evidence>
<evidence type="ECO:0000313" key="1">
    <source>
        <dbReference type="EMBL" id="MBC2168240.1"/>
    </source>
</evidence>
<dbReference type="Proteomes" id="UP000519573">
    <property type="component" value="Unassembled WGS sequence"/>
</dbReference>
<dbReference type="RefSeq" id="WP_185541866.1">
    <property type="nucleotide sequence ID" value="NZ_JAARZA010000017.1"/>
</dbReference>
<dbReference type="Proteomes" id="UP000553016">
    <property type="component" value="Unassembled WGS sequence"/>
</dbReference>
<sequence>MSKAIHRVHATKFLGQIMTIYGGHEGLFLLFFWGLAPIQEIKNGENLIFVAEKANSRTSKQRGSNGIMKAKFLIRKIKIVMGGLDIF</sequence>
<dbReference type="AlphaFoldDB" id="A0A7X0Z381"/>
<evidence type="ECO:0000313" key="3">
    <source>
        <dbReference type="Proteomes" id="UP000519573"/>
    </source>
</evidence>
<comment type="caution">
    <text evidence="1">The sequence shown here is derived from an EMBL/GenBank/DDBJ whole genome shotgun (WGS) entry which is preliminary data.</text>
</comment>
<dbReference type="EMBL" id="JAARYH010000014">
    <property type="protein sequence ID" value="MBC2168240.1"/>
    <property type="molecule type" value="Genomic_DNA"/>
</dbReference>
<reference evidence="3 4" key="1">
    <citation type="submission" date="2020-03" db="EMBL/GenBank/DDBJ databases">
        <title>Soil Listeria distribution.</title>
        <authorList>
            <person name="Liao J."/>
            <person name="Wiedmann M."/>
        </authorList>
    </citation>
    <scope>NUCLEOTIDE SEQUENCE [LARGE SCALE GENOMIC DNA]</scope>
    <source>
        <strain evidence="2 4">FSL L7-0149</strain>
        <strain evidence="1 3">FSL L7-0245</strain>
    </source>
</reference>
<organism evidence="1 3">
    <name type="scientific">Listeria booriae</name>
    <dbReference type="NCBI Taxonomy" id="1552123"/>
    <lineage>
        <taxon>Bacteria</taxon>
        <taxon>Bacillati</taxon>
        <taxon>Bacillota</taxon>
        <taxon>Bacilli</taxon>
        <taxon>Bacillales</taxon>
        <taxon>Listeriaceae</taxon>
        <taxon>Listeria</taxon>
    </lineage>
</organism>
<protein>
    <submittedName>
        <fullName evidence="1">Uncharacterized protein</fullName>
    </submittedName>
</protein>
<evidence type="ECO:0000313" key="2">
    <source>
        <dbReference type="EMBL" id="MBC2242384.1"/>
    </source>
</evidence>